<protein>
    <submittedName>
        <fullName evidence="2">Uncharacterized protein</fullName>
    </submittedName>
</protein>
<sequence>MDVAQSFGVLIMPAYAGADGVPIPALQIWLCFPYLILSGLQFVTLHNIKLSGTLAATAMSFHQDILYTF</sequence>
<keyword evidence="1" id="KW-1133">Transmembrane helix</keyword>
<keyword evidence="1" id="KW-0812">Transmembrane</keyword>
<dbReference type="AlphaFoldDB" id="A0A356LK45"/>
<accession>A0A356LK45</accession>
<feature type="transmembrane region" description="Helical" evidence="1">
    <location>
        <begin position="26"/>
        <end position="45"/>
    </location>
</feature>
<comment type="caution">
    <text evidence="2">The sequence shown here is derived from an EMBL/GenBank/DDBJ whole genome shotgun (WGS) entry which is preliminary data.</text>
</comment>
<evidence type="ECO:0000313" key="2">
    <source>
        <dbReference type="EMBL" id="HBP31403.1"/>
    </source>
</evidence>
<name>A0A356LK45_9BURK</name>
<keyword evidence="1" id="KW-0472">Membrane</keyword>
<evidence type="ECO:0000313" key="3">
    <source>
        <dbReference type="Proteomes" id="UP000264036"/>
    </source>
</evidence>
<dbReference type="Proteomes" id="UP000264036">
    <property type="component" value="Unassembled WGS sequence"/>
</dbReference>
<gene>
    <name evidence="2" type="ORF">DD666_18590</name>
</gene>
<evidence type="ECO:0000256" key="1">
    <source>
        <dbReference type="SAM" id="Phobius"/>
    </source>
</evidence>
<dbReference type="EMBL" id="DOEK01000039">
    <property type="protein sequence ID" value="HBP31403.1"/>
    <property type="molecule type" value="Genomic_DNA"/>
</dbReference>
<reference evidence="2 3" key="1">
    <citation type="journal article" date="2018" name="Nat. Biotechnol.">
        <title>A standardized bacterial taxonomy based on genome phylogeny substantially revises the tree of life.</title>
        <authorList>
            <person name="Parks D.H."/>
            <person name="Chuvochina M."/>
            <person name="Waite D.W."/>
            <person name="Rinke C."/>
            <person name="Skarshewski A."/>
            <person name="Chaumeil P.A."/>
            <person name="Hugenholtz P."/>
        </authorList>
    </citation>
    <scope>NUCLEOTIDE SEQUENCE [LARGE SCALE GENOMIC DNA]</scope>
    <source>
        <strain evidence="2">UBA10707</strain>
    </source>
</reference>
<organism evidence="2 3">
    <name type="scientific">Advenella kashmirensis</name>
    <dbReference type="NCBI Taxonomy" id="310575"/>
    <lineage>
        <taxon>Bacteria</taxon>
        <taxon>Pseudomonadati</taxon>
        <taxon>Pseudomonadota</taxon>
        <taxon>Betaproteobacteria</taxon>
        <taxon>Burkholderiales</taxon>
        <taxon>Alcaligenaceae</taxon>
    </lineage>
</organism>
<proteinExistence type="predicted"/>